<dbReference type="InterPro" id="IPR011047">
    <property type="entry name" value="Quinoprotein_ADH-like_sf"/>
</dbReference>
<feature type="chain" id="PRO_5047017874" description="DUF7619 domain-containing protein" evidence="1">
    <location>
        <begin position="24"/>
        <end position="1506"/>
    </location>
</feature>
<protein>
    <recommendedName>
        <fullName evidence="2">DUF7619 domain-containing protein</fullName>
    </recommendedName>
</protein>
<feature type="domain" description="DUF7619" evidence="2">
    <location>
        <begin position="1273"/>
        <end position="1323"/>
    </location>
</feature>
<feature type="signal peptide" evidence="1">
    <location>
        <begin position="1"/>
        <end position="23"/>
    </location>
</feature>
<keyword evidence="4" id="KW-1185">Reference proteome</keyword>
<dbReference type="Proteomes" id="UP001202180">
    <property type="component" value="Unassembled WGS sequence"/>
</dbReference>
<name>A0ABT0HLT4_9BACT</name>
<gene>
    <name evidence="3" type="ORF">M0L20_14800</name>
</gene>
<evidence type="ECO:0000313" key="4">
    <source>
        <dbReference type="Proteomes" id="UP001202180"/>
    </source>
</evidence>
<organism evidence="3 4">
    <name type="scientific">Spirosoma liriopis</name>
    <dbReference type="NCBI Taxonomy" id="2937440"/>
    <lineage>
        <taxon>Bacteria</taxon>
        <taxon>Pseudomonadati</taxon>
        <taxon>Bacteroidota</taxon>
        <taxon>Cytophagia</taxon>
        <taxon>Cytophagales</taxon>
        <taxon>Cytophagaceae</taxon>
        <taxon>Spirosoma</taxon>
    </lineage>
</organism>
<accession>A0ABT0HLT4</accession>
<sequence>MIKLLRCFGLILACFTLGFSASAQTLIAPKLVTDGPVTKMEYSPSLGLIMAGSFRYVGYPAKNVAIVDNIEANPSGRFPFLNVTNNVLGREIVPDGKGGWYIVSNSQLYSTGSFSRRPQQIWSDSTGRTRVFDCITHLNADNSIDTLFKINANTSTYRIINTQRVVLYKSRLYAWCDLADQSGSLYRRQLLGLNAQTGAVEWNSQSGHRLDVVTGYLAVMGRQLFVAGRMNVVNGQPATRYTLAYNLDTHQLTNWNPLSSADLECNNCEVSSLEGKANRLVMTVISSPTVRKEFIATDTVSAIIWRKQLTGYFHMNYGLTIDQSVGYYFAGESFNSNIVKIRLSDGQTMKQYPYPAQASTIDTSQLYVGTIKGLSLQGKHLYLYGSVTDGTSVRRSVVQVDTATFNATNWKPFNERESGESESTGSYRTIEALSFQGNRVCMAGDFNLLKLNYAPNLVAVNPLTNTVRWRPRVNLFQEGYLQSIGAIAADGDSLIWIYQDNMTMKALDARTGFRVKRFDLNSPGSGLYPIIKQIIPAADRLYIQGQFPQIRGIAVTNGFAAITKEGGVFPWEPVFSSNTGGQVNKMVVQGDRIYLGGRFTATNGSRNLAIINRFTGDLLNWKSTVSTSPDDYEVKDFLIQGGELLTVRQDRGYDTPGEYRKVSLTTGMVTASYSYTTCQAADQIIAKDKYVFINEKYCKPYTRDNVSYFDQGSKKFSNRPLLPRYTIQNSDGYNRDYIPNPFNMVFVGNKLYYGSNFDDDYYGTVLPVPRLMSVSFPKGFFAETVDYFPKSGGNGGDVTLNFYGNSLAVGSKVKLTRTGQIPIVGIDSLTKYPEAFRIEVTFDLRGKTVGQWNIEVTTPSGESYVINNGFIIEKSKSADIQVMLNAPAAFRPGASTKFNITIVNTGDIDAHGIPVWLAIPNGIKFTPGIAILDREGKLDSLSPFPVDSLFGKPFGGKLYCIFIPEIKAREVFEFPFRAVIETNNVIQIHCWGGIPIYGSPIRKSLVECIYKTAFVAADILFGLKNLRDGTQALYDCGVGGMRALYDPFLFIKEDRKFAGDLMRGLYGTAFHCGEALYNFAQVLPQGRWTKVLEFAGGAGVVHDAVEAAQACKDAYDDLGQKPSDFFPNPKKHSPSGLITPVFSRDPNDKLGLPGSGIKRYVNGKEAFSYLIRFENYASATASAQIIRIVDTLDRAIYDYNTYQLGFFNIADTTFYAPPGRKQYSVDWDLRPAKNLVLRMEARFNDTTGILTSTYTALDPLTMELTEDVLAGFLPPNQNPPKGEGGLAFSIRLKDSLPNKTSISNTAHIYFDYNAPIPTPVWTNTIDKGLPESSMKPLATTSRSTTLTLGWHGKDVESGPNLYDVFVSVNGGNYKALLTATRDTSFRFVGKADSTYRFYSVAYDSVYNQEIIPLSFDTETTIRLNTAVIQSLRSGNWNDPTTWSCGCIPAESDDVVIQMPHTVKLDSTMPEAVCRSLDLLGNFSMQGSSILINGTRIVIDSDNVLTK</sequence>
<dbReference type="SUPFAM" id="SSF50998">
    <property type="entry name" value="Quinoprotein alcohol dehydrogenase-like"/>
    <property type="match status" value="1"/>
</dbReference>
<evidence type="ECO:0000256" key="1">
    <source>
        <dbReference type="SAM" id="SignalP"/>
    </source>
</evidence>
<dbReference type="Gene3D" id="2.130.10.10">
    <property type="entry name" value="YVTN repeat-like/Quinoprotein amine dehydrogenase"/>
    <property type="match status" value="1"/>
</dbReference>
<evidence type="ECO:0000259" key="2">
    <source>
        <dbReference type="Pfam" id="PF24595"/>
    </source>
</evidence>
<dbReference type="RefSeq" id="WP_248477715.1">
    <property type="nucleotide sequence ID" value="NZ_JALPRF010000002.1"/>
</dbReference>
<keyword evidence="1" id="KW-0732">Signal</keyword>
<dbReference type="InterPro" id="IPR055353">
    <property type="entry name" value="DUF7619"/>
</dbReference>
<evidence type="ECO:0000313" key="3">
    <source>
        <dbReference type="EMBL" id="MCK8493136.1"/>
    </source>
</evidence>
<dbReference type="Pfam" id="PF24595">
    <property type="entry name" value="DUF7619"/>
    <property type="match status" value="1"/>
</dbReference>
<reference evidence="3 4" key="1">
    <citation type="submission" date="2022-04" db="EMBL/GenBank/DDBJ databases">
        <title>Spirosoma sp. strain RP8 genome sequencing and assembly.</title>
        <authorList>
            <person name="Jung Y."/>
        </authorList>
    </citation>
    <scope>NUCLEOTIDE SEQUENCE [LARGE SCALE GENOMIC DNA]</scope>
    <source>
        <strain evidence="3 4">RP8</strain>
    </source>
</reference>
<dbReference type="EMBL" id="JALPRF010000002">
    <property type="protein sequence ID" value="MCK8493136.1"/>
    <property type="molecule type" value="Genomic_DNA"/>
</dbReference>
<dbReference type="InterPro" id="IPR015943">
    <property type="entry name" value="WD40/YVTN_repeat-like_dom_sf"/>
</dbReference>
<proteinExistence type="predicted"/>
<comment type="caution">
    <text evidence="3">The sequence shown here is derived from an EMBL/GenBank/DDBJ whole genome shotgun (WGS) entry which is preliminary data.</text>
</comment>